<dbReference type="PROSITE" id="PS00394">
    <property type="entry name" value="DNA_PHOTOLYASES_1_1"/>
    <property type="match status" value="1"/>
</dbReference>
<dbReference type="GO" id="GO:0071949">
    <property type="term" value="F:FAD binding"/>
    <property type="evidence" value="ECO:0007669"/>
    <property type="project" value="TreeGrafter"/>
</dbReference>
<dbReference type="GO" id="GO:0003677">
    <property type="term" value="F:DNA binding"/>
    <property type="evidence" value="ECO:0007669"/>
    <property type="project" value="TreeGrafter"/>
</dbReference>
<proteinExistence type="inferred from homology"/>
<gene>
    <name evidence="10" type="ORF">SAMN04489711_105219</name>
</gene>
<feature type="binding site" evidence="6">
    <location>
        <begin position="298"/>
        <end position="305"/>
    </location>
    <ligand>
        <name>FAD</name>
        <dbReference type="ChEBI" id="CHEBI:57692"/>
    </ligand>
</feature>
<dbReference type="GO" id="GO:0003913">
    <property type="term" value="F:DNA photolyase activity"/>
    <property type="evidence" value="ECO:0007669"/>
    <property type="project" value="InterPro"/>
</dbReference>
<feature type="binding site" evidence="6">
    <location>
        <position position="245"/>
    </location>
    <ligand>
        <name>FAD</name>
        <dbReference type="ChEBI" id="CHEBI:57692"/>
    </ligand>
</feature>
<dbReference type="InterPro" id="IPR014133">
    <property type="entry name" value="Cry_DASH"/>
</dbReference>
<comment type="cofactor">
    <cofactor evidence="6 7">
        <name>FAD</name>
        <dbReference type="ChEBI" id="CHEBI:57692"/>
    </cofactor>
    <text evidence="6 7">Binds 1 FAD per subunit.</text>
</comment>
<evidence type="ECO:0000256" key="7">
    <source>
        <dbReference type="RuleBase" id="RU367151"/>
    </source>
</evidence>
<evidence type="ECO:0000256" key="3">
    <source>
        <dbReference type="ARBA" id="ARBA00022630"/>
    </source>
</evidence>
<dbReference type="InterPro" id="IPR036134">
    <property type="entry name" value="Crypto/Photolyase_FAD-like_sf"/>
</dbReference>
<accession>A0A1I2DI41</accession>
<evidence type="ECO:0000256" key="2">
    <source>
        <dbReference type="ARBA" id="ARBA00017881"/>
    </source>
</evidence>
<dbReference type="EMBL" id="FONX01000005">
    <property type="protein sequence ID" value="SFE80194.1"/>
    <property type="molecule type" value="Genomic_DNA"/>
</dbReference>
<keyword evidence="5 7" id="KW-0157">Chromophore</keyword>
<dbReference type="Gene3D" id="1.10.579.10">
    <property type="entry name" value="DNA Cyclobutane Dipyrimidine Photolyase, subunit A, domain 3"/>
    <property type="match status" value="1"/>
</dbReference>
<dbReference type="InterPro" id="IPR005101">
    <property type="entry name" value="Cryptochr/Photolyase_FAD-bd"/>
</dbReference>
<keyword evidence="10" id="KW-0456">Lyase</keyword>
<evidence type="ECO:0000256" key="6">
    <source>
        <dbReference type="PIRSR" id="PIRSR602081-1"/>
    </source>
</evidence>
<feature type="domain" description="Photolyase/cryptochrome alpha/beta" evidence="9">
    <location>
        <begin position="2"/>
        <end position="136"/>
    </location>
</feature>
<evidence type="ECO:0000256" key="4">
    <source>
        <dbReference type="ARBA" id="ARBA00022827"/>
    </source>
</evidence>
<dbReference type="InterPro" id="IPR036155">
    <property type="entry name" value="Crypto/Photolyase_N_sf"/>
</dbReference>
<evidence type="ECO:0000313" key="10">
    <source>
        <dbReference type="EMBL" id="SFE80194.1"/>
    </source>
</evidence>
<comment type="cofactor">
    <cofactor evidence="7">
        <name>(6R)-5,10-methylene-5,6,7,8-tetrahydrofolate</name>
        <dbReference type="ChEBI" id="CHEBI:15636"/>
    </cofactor>
    <text evidence="7">Binds 1 5,10-methenyltetrahydrofolate (MTHF) per subunit.</text>
</comment>
<name>A0A1I2DI41_9BURK</name>
<feature type="region of interest" description="Disordered" evidence="8">
    <location>
        <begin position="198"/>
        <end position="221"/>
    </location>
</feature>
<dbReference type="InterPro" id="IPR006050">
    <property type="entry name" value="DNA_photolyase_N"/>
</dbReference>
<dbReference type="SUPFAM" id="SSF48173">
    <property type="entry name" value="Cryptochrome/photolyase FAD-binding domain"/>
    <property type="match status" value="1"/>
</dbReference>
<keyword evidence="11" id="KW-1185">Reference proteome</keyword>
<dbReference type="AlphaFoldDB" id="A0A1I2DI41"/>
<feature type="compositionally biased region" description="Low complexity" evidence="8">
    <location>
        <begin position="198"/>
        <end position="210"/>
    </location>
</feature>
<dbReference type="Gene3D" id="1.25.40.80">
    <property type="match status" value="1"/>
</dbReference>
<evidence type="ECO:0000256" key="1">
    <source>
        <dbReference type="ARBA" id="ARBA00005862"/>
    </source>
</evidence>
<dbReference type="PANTHER" id="PTHR11455:SF22">
    <property type="entry name" value="CRYPTOCHROME DASH"/>
    <property type="match status" value="1"/>
</dbReference>
<dbReference type="STRING" id="1177982.SAMN04489711_105219"/>
<dbReference type="GO" id="GO:0000719">
    <property type="term" value="P:photoreactive repair"/>
    <property type="evidence" value="ECO:0007669"/>
    <property type="project" value="TreeGrafter"/>
</dbReference>
<dbReference type="OrthoDB" id="9772484at2"/>
<dbReference type="PRINTS" id="PR00147">
    <property type="entry name" value="DNAPHOTLYASE"/>
</dbReference>
<evidence type="ECO:0000259" key="9">
    <source>
        <dbReference type="PROSITE" id="PS51645"/>
    </source>
</evidence>
<feature type="binding site" evidence="6">
    <location>
        <begin position="258"/>
        <end position="262"/>
    </location>
    <ligand>
        <name>FAD</name>
        <dbReference type="ChEBI" id="CHEBI:57692"/>
    </ligand>
</feature>
<dbReference type="Gene3D" id="3.40.50.620">
    <property type="entry name" value="HUPs"/>
    <property type="match status" value="1"/>
</dbReference>
<organism evidence="10 11">
    <name type="scientific">Paracidovorax wautersii</name>
    <dbReference type="NCBI Taxonomy" id="1177982"/>
    <lineage>
        <taxon>Bacteria</taxon>
        <taxon>Pseudomonadati</taxon>
        <taxon>Pseudomonadota</taxon>
        <taxon>Betaproteobacteria</taxon>
        <taxon>Burkholderiales</taxon>
        <taxon>Comamonadaceae</taxon>
        <taxon>Paracidovorax</taxon>
    </lineage>
</organism>
<dbReference type="InterPro" id="IPR018394">
    <property type="entry name" value="DNA_photolyase_1_CS_C"/>
</dbReference>
<dbReference type="InterPro" id="IPR002081">
    <property type="entry name" value="Cryptochrome/DNA_photolyase_1"/>
</dbReference>
<reference evidence="11" key="1">
    <citation type="submission" date="2016-10" db="EMBL/GenBank/DDBJ databases">
        <authorList>
            <person name="Varghese N."/>
            <person name="Submissions S."/>
        </authorList>
    </citation>
    <scope>NUCLEOTIDE SEQUENCE [LARGE SCALE GENOMIC DNA]</scope>
    <source>
        <strain evidence="11">DSM 27981</strain>
    </source>
</reference>
<dbReference type="InterPro" id="IPR014729">
    <property type="entry name" value="Rossmann-like_a/b/a_fold"/>
</dbReference>
<dbReference type="PANTHER" id="PTHR11455">
    <property type="entry name" value="CRYPTOCHROME"/>
    <property type="match status" value="1"/>
</dbReference>
<evidence type="ECO:0000313" key="11">
    <source>
        <dbReference type="Proteomes" id="UP000199119"/>
    </source>
</evidence>
<dbReference type="Pfam" id="PF03441">
    <property type="entry name" value="FAD_binding_7"/>
    <property type="match status" value="1"/>
</dbReference>
<evidence type="ECO:0000256" key="5">
    <source>
        <dbReference type="ARBA" id="ARBA00022991"/>
    </source>
</evidence>
<comment type="function">
    <text evidence="7">May have a photoreceptor function.</text>
</comment>
<evidence type="ECO:0000256" key="8">
    <source>
        <dbReference type="SAM" id="MobiDB-lite"/>
    </source>
</evidence>
<keyword evidence="3 6" id="KW-0285">Flavoprotein</keyword>
<dbReference type="NCBIfam" id="TIGR02765">
    <property type="entry name" value="crypto_DASH"/>
    <property type="match status" value="1"/>
</dbReference>
<keyword evidence="4 6" id="KW-0274">FAD</keyword>
<sequence length="442" mass="47721">MSTILFWFRNDLRLHDQPALQAALQRAQGDGTPRLLPVFCLPAEDEVSPWGFARAGRHRQAFHSATLQDLGDRLAALGSPLLVCRAAPGQALPALARAVGAEAVVCEEIAAPEEEAQVAALQAAGLRVQTVWQSSLLDPAALPWPTAGLPGVFTTFRQALERAGIAPAAPLPAPTQLPAPPEVPAEVLQAVGAGQGGALDADAASAGGQDPRSSFPYGMPASQGGEGAGLAHWAQYLARKLPHSYKATRNGLSGVDFSSKLSPWLATGALSPRRVLADLKAFEGEHGANEGSYWLWFELLWRDYFRLLHLQHGAQLHRGRGLSKAPLAPHDAQGFELWRHGCTGEPLVDAAMRELAATGYLSNRLRQVAASYLIHDLQGDWRAGAAWFESQLVDYDVYSNQGNWLYIAGRGTDPRGGRRFDPAKQAREHDPDGRYRRLWGTA</sequence>
<dbReference type="RefSeq" id="WP_092939450.1">
    <property type="nucleotide sequence ID" value="NZ_FONX01000005.1"/>
</dbReference>
<feature type="binding site" evidence="6">
    <location>
        <begin position="394"/>
        <end position="396"/>
    </location>
    <ligand>
        <name>FAD</name>
        <dbReference type="ChEBI" id="CHEBI:57692"/>
    </ligand>
</feature>
<dbReference type="Pfam" id="PF00875">
    <property type="entry name" value="DNA_photolyase"/>
    <property type="match status" value="1"/>
</dbReference>
<dbReference type="SUPFAM" id="SSF52425">
    <property type="entry name" value="Cryptochrome/photolyase, N-terminal domain"/>
    <property type="match status" value="1"/>
</dbReference>
<comment type="similarity">
    <text evidence="1 7">Belongs to the DNA photolyase class-1 family.</text>
</comment>
<dbReference type="PROSITE" id="PS51645">
    <property type="entry name" value="PHR_CRY_ALPHA_BETA"/>
    <property type="match status" value="1"/>
</dbReference>
<dbReference type="Proteomes" id="UP000199119">
    <property type="component" value="Unassembled WGS sequence"/>
</dbReference>
<protein>
    <recommendedName>
        <fullName evidence="2 7">Cryptochrome DASH</fullName>
    </recommendedName>
</protein>